<proteinExistence type="predicted"/>
<evidence type="ECO:0000313" key="2">
    <source>
        <dbReference type="Proteomes" id="UP000070224"/>
    </source>
</evidence>
<dbReference type="Proteomes" id="UP000070224">
    <property type="component" value="Unassembled WGS sequence"/>
</dbReference>
<comment type="caution">
    <text evidence="1">The sequence shown here is derived from an EMBL/GenBank/DDBJ whole genome shotgun (WGS) entry which is preliminary data.</text>
</comment>
<keyword evidence="2" id="KW-1185">Reference proteome</keyword>
<accession>A0A134BB59</accession>
<organism evidence="1 2">
    <name type="scientific">Porphyromonas somerae</name>
    <dbReference type="NCBI Taxonomy" id="322095"/>
    <lineage>
        <taxon>Bacteria</taxon>
        <taxon>Pseudomonadati</taxon>
        <taxon>Bacteroidota</taxon>
        <taxon>Bacteroidia</taxon>
        <taxon>Bacteroidales</taxon>
        <taxon>Porphyromonadaceae</taxon>
        <taxon>Porphyromonas</taxon>
    </lineage>
</organism>
<sequence length="39" mass="4327">MASSFCRPLEEGLCEPILLTAPTSIGRCCDLYRSARRPI</sequence>
<dbReference type="AlphaFoldDB" id="A0A134BB59"/>
<dbReference type="EMBL" id="LSDK01000048">
    <property type="protein sequence ID" value="KXB77182.1"/>
    <property type="molecule type" value="Genomic_DNA"/>
</dbReference>
<name>A0A134BB59_9PORP</name>
<protein>
    <submittedName>
        <fullName evidence="1">Uncharacterized protein</fullName>
    </submittedName>
</protein>
<dbReference type="STRING" id="322095.HMPREF3185_00557"/>
<reference evidence="2" key="1">
    <citation type="submission" date="2016-01" db="EMBL/GenBank/DDBJ databases">
        <authorList>
            <person name="Mitreva M."/>
            <person name="Pepin K.H."/>
            <person name="Mihindukulasuriya K.A."/>
            <person name="Fulton R."/>
            <person name="Fronick C."/>
            <person name="O'Laughlin M."/>
            <person name="Miner T."/>
            <person name="Herter B."/>
            <person name="Rosa B.A."/>
            <person name="Cordes M."/>
            <person name="Tomlinson C."/>
            <person name="Wollam A."/>
            <person name="Palsikar V.B."/>
            <person name="Mardis E.R."/>
            <person name="Wilson R.K."/>
        </authorList>
    </citation>
    <scope>NUCLEOTIDE SEQUENCE [LARGE SCALE GENOMIC DNA]</scope>
    <source>
        <strain evidence="2">KA00683</strain>
    </source>
</reference>
<dbReference type="PATRIC" id="fig|322095.3.peg.548"/>
<evidence type="ECO:0000313" key="1">
    <source>
        <dbReference type="EMBL" id="KXB77182.1"/>
    </source>
</evidence>
<gene>
    <name evidence="1" type="ORF">HMPREF3185_00557</name>
</gene>